<dbReference type="AlphaFoldDB" id="A0A1B7M1X7"/>
<organism evidence="6 7">
    <name type="scientific">Enteractinococcus helveticum</name>
    <dbReference type="NCBI Taxonomy" id="1837282"/>
    <lineage>
        <taxon>Bacteria</taxon>
        <taxon>Bacillati</taxon>
        <taxon>Actinomycetota</taxon>
        <taxon>Actinomycetes</taxon>
        <taxon>Micrococcales</taxon>
        <taxon>Micrococcaceae</taxon>
    </lineage>
</organism>
<dbReference type="InterPro" id="IPR050090">
    <property type="entry name" value="Tyrosine_recombinase_XerCD"/>
</dbReference>
<evidence type="ECO:0000259" key="4">
    <source>
        <dbReference type="PROSITE" id="PS51898"/>
    </source>
</evidence>
<dbReference type="STRING" id="1837282.A6F49_05435"/>
<dbReference type="InterPro" id="IPR044068">
    <property type="entry name" value="CB"/>
</dbReference>
<keyword evidence="7" id="KW-1185">Reference proteome</keyword>
<feature type="domain" description="Core-binding (CB)" evidence="5">
    <location>
        <begin position="108"/>
        <end position="192"/>
    </location>
</feature>
<dbReference type="InterPro" id="IPR011010">
    <property type="entry name" value="DNA_brk_join_enz"/>
</dbReference>
<proteinExistence type="predicted"/>
<dbReference type="GO" id="GO:0006310">
    <property type="term" value="P:DNA recombination"/>
    <property type="evidence" value="ECO:0007669"/>
    <property type="project" value="UniProtKB-KW"/>
</dbReference>
<dbReference type="Gene3D" id="1.10.443.10">
    <property type="entry name" value="Intergrase catalytic core"/>
    <property type="match status" value="1"/>
</dbReference>
<evidence type="ECO:0000256" key="1">
    <source>
        <dbReference type="ARBA" id="ARBA00023125"/>
    </source>
</evidence>
<keyword evidence="1 3" id="KW-0238">DNA-binding</keyword>
<dbReference type="GO" id="GO:0015074">
    <property type="term" value="P:DNA integration"/>
    <property type="evidence" value="ECO:0007669"/>
    <property type="project" value="InterPro"/>
</dbReference>
<dbReference type="PANTHER" id="PTHR30349">
    <property type="entry name" value="PHAGE INTEGRASE-RELATED"/>
    <property type="match status" value="1"/>
</dbReference>
<dbReference type="GO" id="GO:0003677">
    <property type="term" value="F:DNA binding"/>
    <property type="evidence" value="ECO:0007669"/>
    <property type="project" value="UniProtKB-UniRule"/>
</dbReference>
<keyword evidence="2" id="KW-0233">DNA recombination</keyword>
<dbReference type="Gene3D" id="1.10.150.130">
    <property type="match status" value="1"/>
</dbReference>
<dbReference type="PROSITE" id="PS51898">
    <property type="entry name" value="TYR_RECOMBINASE"/>
    <property type="match status" value="1"/>
</dbReference>
<evidence type="ECO:0000256" key="2">
    <source>
        <dbReference type="ARBA" id="ARBA00023172"/>
    </source>
</evidence>
<dbReference type="PROSITE" id="PS51900">
    <property type="entry name" value="CB"/>
    <property type="match status" value="1"/>
</dbReference>
<dbReference type="PANTHER" id="PTHR30349:SF90">
    <property type="entry name" value="TYROSINE RECOMBINASE XERD"/>
    <property type="match status" value="1"/>
</dbReference>
<accession>A0A1B7M1X7</accession>
<dbReference type="Proteomes" id="UP000078292">
    <property type="component" value="Unassembled WGS sequence"/>
</dbReference>
<dbReference type="InterPro" id="IPR013762">
    <property type="entry name" value="Integrase-like_cat_sf"/>
</dbReference>
<sequence>MDITIKQLGGVVVVALRDAGYMESTIGNYQKTINALAEYAGGMDQLYIVELGAKFATMTTSPRTGKFSAVRRFDYGRFVRVSNSYLETGVVSLAVTKRGGGGARPVGHDFTALATAWEHDMAQRGLAAQTQDYYGRLARSYLVFLEDQDIVDLADADGASVLAFVESLMGRWAATTLYGIVTNFRPFLKFTGRTDLVAAINMVRARRQVKTPPVVDAADQQLVVQACATGVVSARDASITLLALVTGLRACDLIGLRLADIDWRGHLLHVLQQKTGNPVTLSVPALVITKLAHYLLHQRPATDDDHVFVRSIAPHTRLADHASIYTVIDKTFRAAGVTGVKAGTQLLRHNAVANMLQAAVALPTISAVLGHARQESTNVYLSVDEQRLLQCVLPIPAGARS</sequence>
<feature type="domain" description="Tyr recombinase" evidence="4">
    <location>
        <begin position="210"/>
        <end position="393"/>
    </location>
</feature>
<dbReference type="InterPro" id="IPR002104">
    <property type="entry name" value="Integrase_catalytic"/>
</dbReference>
<protein>
    <submittedName>
        <fullName evidence="6">Integrase</fullName>
    </submittedName>
</protein>
<evidence type="ECO:0000256" key="3">
    <source>
        <dbReference type="PROSITE-ProRule" id="PRU01248"/>
    </source>
</evidence>
<dbReference type="OrthoDB" id="9802329at2"/>
<dbReference type="InterPro" id="IPR010998">
    <property type="entry name" value="Integrase_recombinase_N"/>
</dbReference>
<dbReference type="EMBL" id="LXEY01000010">
    <property type="protein sequence ID" value="OAV62608.1"/>
    <property type="molecule type" value="Genomic_DNA"/>
</dbReference>
<name>A0A1B7M1X7_9MICC</name>
<reference evidence="6 7" key="1">
    <citation type="submission" date="2016-04" db="EMBL/GenBank/DDBJ databases">
        <title>First whole genome shotgun sequence of the bacterium Enteractinococcus sp. strain UASWS1574.</title>
        <authorList>
            <person name="Crovadore J."/>
            <person name="Chablais R."/>
            <person name="Lefort F."/>
        </authorList>
    </citation>
    <scope>NUCLEOTIDE SEQUENCE [LARGE SCALE GENOMIC DNA]</scope>
    <source>
        <strain evidence="6 7">UASWS1574</strain>
    </source>
</reference>
<evidence type="ECO:0000259" key="5">
    <source>
        <dbReference type="PROSITE" id="PS51900"/>
    </source>
</evidence>
<dbReference type="SUPFAM" id="SSF56349">
    <property type="entry name" value="DNA breaking-rejoining enzymes"/>
    <property type="match status" value="1"/>
</dbReference>
<evidence type="ECO:0000313" key="7">
    <source>
        <dbReference type="Proteomes" id="UP000078292"/>
    </source>
</evidence>
<dbReference type="RefSeq" id="WP_043056912.1">
    <property type="nucleotide sequence ID" value="NZ_LXEY01000010.1"/>
</dbReference>
<dbReference type="Pfam" id="PF00589">
    <property type="entry name" value="Phage_integrase"/>
    <property type="match status" value="1"/>
</dbReference>
<comment type="caution">
    <text evidence="6">The sequence shown here is derived from an EMBL/GenBank/DDBJ whole genome shotgun (WGS) entry which is preliminary data.</text>
</comment>
<evidence type="ECO:0000313" key="6">
    <source>
        <dbReference type="EMBL" id="OAV62608.1"/>
    </source>
</evidence>
<gene>
    <name evidence="6" type="ORF">A6F49_05435</name>
</gene>